<protein>
    <submittedName>
        <fullName evidence="1">Unannotated protein</fullName>
    </submittedName>
</protein>
<evidence type="ECO:0000313" key="1">
    <source>
        <dbReference type="EMBL" id="CAB4640800.1"/>
    </source>
</evidence>
<sequence>MVLFVKELKQAAAWAGETEMVAAVKDTPIKASNTKATQKRFTMTTASQLTAHNIGKEDSYLGVVTSTW</sequence>
<organism evidence="1">
    <name type="scientific">freshwater metagenome</name>
    <dbReference type="NCBI Taxonomy" id="449393"/>
    <lineage>
        <taxon>unclassified sequences</taxon>
        <taxon>metagenomes</taxon>
        <taxon>ecological metagenomes</taxon>
    </lineage>
</organism>
<gene>
    <name evidence="1" type="ORF">UFOPK2158_00576</name>
</gene>
<name>A0A6J6JTL0_9ZZZZ</name>
<dbReference type="AlphaFoldDB" id="A0A6J6JTL0"/>
<proteinExistence type="predicted"/>
<reference evidence="1" key="1">
    <citation type="submission" date="2020-05" db="EMBL/GenBank/DDBJ databases">
        <authorList>
            <person name="Chiriac C."/>
            <person name="Salcher M."/>
            <person name="Ghai R."/>
            <person name="Kavagutti S V."/>
        </authorList>
    </citation>
    <scope>NUCLEOTIDE SEQUENCE</scope>
</reference>
<accession>A0A6J6JTL0</accession>
<dbReference type="EMBL" id="CAEZVY010000047">
    <property type="protein sequence ID" value="CAB4640800.1"/>
    <property type="molecule type" value="Genomic_DNA"/>
</dbReference>